<dbReference type="CDD" id="cd00267">
    <property type="entry name" value="ABC_ATPase"/>
    <property type="match status" value="1"/>
</dbReference>
<accession>A0A9D1PEN6</accession>
<dbReference type="InterPro" id="IPR051396">
    <property type="entry name" value="Bact_Antivir_Def_Nuclease"/>
</dbReference>
<dbReference type="GO" id="GO:0005524">
    <property type="term" value="F:ATP binding"/>
    <property type="evidence" value="ECO:0007669"/>
    <property type="project" value="UniProtKB-KW"/>
</dbReference>
<organism evidence="2 3">
    <name type="scientific">Candidatus Blautia stercorigallinarum</name>
    <dbReference type="NCBI Taxonomy" id="2838501"/>
    <lineage>
        <taxon>Bacteria</taxon>
        <taxon>Bacillati</taxon>
        <taxon>Bacillota</taxon>
        <taxon>Clostridia</taxon>
        <taxon>Lachnospirales</taxon>
        <taxon>Lachnospiraceae</taxon>
        <taxon>Blautia</taxon>
    </lineage>
</organism>
<evidence type="ECO:0000259" key="1">
    <source>
        <dbReference type="Pfam" id="PF13175"/>
    </source>
</evidence>
<feature type="domain" description="Endonuclease GajA/Old nuclease/RecF-like AAA" evidence="1">
    <location>
        <begin position="198"/>
        <end position="339"/>
    </location>
</feature>
<dbReference type="Gene3D" id="3.40.50.300">
    <property type="entry name" value="P-loop containing nucleotide triphosphate hydrolases"/>
    <property type="match status" value="1"/>
</dbReference>
<dbReference type="PANTHER" id="PTHR43581">
    <property type="entry name" value="ATP/GTP PHOSPHATASE"/>
    <property type="match status" value="1"/>
</dbReference>
<reference evidence="2" key="1">
    <citation type="journal article" date="2021" name="PeerJ">
        <title>Extensive microbial diversity within the chicken gut microbiome revealed by metagenomics and culture.</title>
        <authorList>
            <person name="Gilroy R."/>
            <person name="Ravi A."/>
            <person name="Getino M."/>
            <person name="Pursley I."/>
            <person name="Horton D.L."/>
            <person name="Alikhan N.F."/>
            <person name="Baker D."/>
            <person name="Gharbi K."/>
            <person name="Hall N."/>
            <person name="Watson M."/>
            <person name="Adriaenssens E.M."/>
            <person name="Foster-Nyarko E."/>
            <person name="Jarju S."/>
            <person name="Secka A."/>
            <person name="Antonio M."/>
            <person name="Oren A."/>
            <person name="Chaudhuri R.R."/>
            <person name="La Ragione R."/>
            <person name="Hildebrand F."/>
            <person name="Pallen M.J."/>
        </authorList>
    </citation>
    <scope>NUCLEOTIDE SEQUENCE</scope>
    <source>
        <strain evidence="2">CHK195-9823</strain>
    </source>
</reference>
<proteinExistence type="predicted"/>
<keyword evidence="2" id="KW-0547">Nucleotide-binding</keyword>
<protein>
    <submittedName>
        <fullName evidence="2">ATP-binding protein</fullName>
    </submittedName>
</protein>
<dbReference type="AlphaFoldDB" id="A0A9D1PEN6"/>
<evidence type="ECO:0000313" key="2">
    <source>
        <dbReference type="EMBL" id="HIV39396.1"/>
    </source>
</evidence>
<name>A0A9D1PEN6_9FIRM</name>
<dbReference type="EMBL" id="DXIQ01000069">
    <property type="protein sequence ID" value="HIV39396.1"/>
    <property type="molecule type" value="Genomic_DNA"/>
</dbReference>
<dbReference type="InterPro" id="IPR041685">
    <property type="entry name" value="AAA_GajA/Old/RecF-like"/>
</dbReference>
<dbReference type="PANTHER" id="PTHR43581:SF2">
    <property type="entry name" value="EXCINUCLEASE ATPASE SUBUNIT"/>
    <property type="match status" value="1"/>
</dbReference>
<dbReference type="SUPFAM" id="SSF52540">
    <property type="entry name" value="P-loop containing nucleoside triphosphate hydrolases"/>
    <property type="match status" value="1"/>
</dbReference>
<comment type="caution">
    <text evidence="2">The sequence shown here is derived from an EMBL/GenBank/DDBJ whole genome shotgun (WGS) entry which is preliminary data.</text>
</comment>
<dbReference type="InterPro" id="IPR027417">
    <property type="entry name" value="P-loop_NTPase"/>
</dbReference>
<dbReference type="Pfam" id="PF13175">
    <property type="entry name" value="AAA_15"/>
    <property type="match status" value="2"/>
</dbReference>
<feature type="domain" description="Endonuclease GajA/Old nuclease/RecF-like AAA" evidence="1">
    <location>
        <begin position="1"/>
        <end position="67"/>
    </location>
</feature>
<dbReference type="Proteomes" id="UP000886814">
    <property type="component" value="Unassembled WGS sequence"/>
</dbReference>
<gene>
    <name evidence="2" type="ORF">H9747_10455</name>
</gene>
<keyword evidence="2" id="KW-0067">ATP-binding</keyword>
<sequence>MEISFLQIQNFKSIENMILRDIGSALILVGQNSVGKSSILQAIAAAMGEYQPSSSDFNTRKQNIEISVSLSLTPGDLELLFQAKKVSSYKRWDSWYRDFCQKLPSFQNNQLTFTYIANQNGSIRYHDGFHKNNRYIPQILPSVYFLDSERNLEKVQGNLLSFTEDDLLNQMRMDCCLFNPMKKCTHCFSCIGLLNRKTPEELNAFETEKLLEYKLYHMNLKDFSDKVNQYFGKNSSYHGEITYDLTTHTGELFQVQGYIRQKNQENPSPVAQLGEGMRSIYLLSLLEAYMEDENRLPSLLLMEDPEIFLHPQLQKTSSEILYRLSKKCQVIFSTHSPNLLSPFNSRQIRQIVLDEKGLPSVREKTNLSRVLEDLGYSAGDLLGVDFVFIVEGKQDKSRLPLLLEKYYSEIYNEDGSLSRVSIITTNSCTNIKTYANLKYMNQVYLKDQFLMIRDGDGKDHEELVRSLCKYYEERNLEDVDRLPRVTAKNVLVLKYYSFENYFLNPEVMAKLGILKKPEDFYKILLEKWKEYLYRTRGGRHLLQVLGKDLTSEEEIQDHMEEIKIYVRGHDLYNIFYGPYKKQETSLLRKYINLAPREDFQDILGAIEKIPFFENRRRS</sequence>
<evidence type="ECO:0000313" key="3">
    <source>
        <dbReference type="Proteomes" id="UP000886814"/>
    </source>
</evidence>
<reference evidence="2" key="2">
    <citation type="submission" date="2021-04" db="EMBL/GenBank/DDBJ databases">
        <authorList>
            <person name="Gilroy R."/>
        </authorList>
    </citation>
    <scope>NUCLEOTIDE SEQUENCE</scope>
    <source>
        <strain evidence="2">CHK195-9823</strain>
    </source>
</reference>